<reference evidence="1 2" key="1">
    <citation type="submission" date="2020-05" db="EMBL/GenBank/DDBJ databases">
        <authorList>
            <person name="Khan S.A."/>
            <person name="Jeon C.O."/>
            <person name="Chun B.H."/>
        </authorList>
    </citation>
    <scope>NUCLEOTIDE SEQUENCE [LARGE SCALE GENOMIC DNA]</scope>
    <source>
        <strain evidence="1 2">B156</strain>
    </source>
</reference>
<reference evidence="1 2" key="2">
    <citation type="submission" date="2020-06" db="EMBL/GenBank/DDBJ databases">
        <title>Ramlibacter rhizophilus sp. nov., isolated from rhizosphere soil of national flower Mugunghwa from South Korea.</title>
        <authorList>
            <person name="Zheng-Fei Y."/>
            <person name="Huan T."/>
        </authorList>
    </citation>
    <scope>NUCLEOTIDE SEQUENCE [LARGE SCALE GENOMIC DNA]</scope>
    <source>
        <strain evidence="1 2">B156</strain>
    </source>
</reference>
<dbReference type="AlphaFoldDB" id="A0A849KAU4"/>
<evidence type="ECO:0000313" key="2">
    <source>
        <dbReference type="Proteomes" id="UP000552954"/>
    </source>
</evidence>
<accession>A0A849KAU4</accession>
<dbReference type="EMBL" id="JABFCS010000001">
    <property type="protein sequence ID" value="NNU44550.1"/>
    <property type="molecule type" value="Genomic_DNA"/>
</dbReference>
<sequence length="252" mass="27672">MPPAVDRSRGAALLLLSACASPPLDGTDVADTPWAEQSGVHPGFDAEVWNHRTFPGKAASEFSYARLEGRDAISVTAKGSASMLRQVLRIEPEELGAVRFSWKVPALIEQADMALRDKDDAPVRVVLAFEGDRSRLSARDAALSELAHLLTGEPMPYATLMYVWCNRREPGTVIRNPRTDRVRKLVVESGAHGLNRWLEYERDIRADYQRVFGEAPGALVGIAIMTDSDNTQSRASAWYGPVRFLPVSAGAR</sequence>
<organism evidence="1 2">
    <name type="scientific">Ramlibacter montanisoli</name>
    <dbReference type="NCBI Taxonomy" id="2732512"/>
    <lineage>
        <taxon>Bacteria</taxon>
        <taxon>Pseudomonadati</taxon>
        <taxon>Pseudomonadota</taxon>
        <taxon>Betaproteobacteria</taxon>
        <taxon>Burkholderiales</taxon>
        <taxon>Comamonadaceae</taxon>
        <taxon>Ramlibacter</taxon>
    </lineage>
</organism>
<keyword evidence="2" id="KW-1185">Reference proteome</keyword>
<proteinExistence type="predicted"/>
<evidence type="ECO:0000313" key="1">
    <source>
        <dbReference type="EMBL" id="NNU44550.1"/>
    </source>
</evidence>
<comment type="caution">
    <text evidence="1">The sequence shown here is derived from an EMBL/GenBank/DDBJ whole genome shotgun (WGS) entry which is preliminary data.</text>
</comment>
<dbReference type="InterPro" id="IPR021409">
    <property type="entry name" value="DUF3047"/>
</dbReference>
<gene>
    <name evidence="1" type="ORF">HK415_17315</name>
</gene>
<protein>
    <submittedName>
        <fullName evidence="1">DUF3047 domain-containing protein</fullName>
    </submittedName>
</protein>
<name>A0A849KAU4_9BURK</name>
<dbReference type="Pfam" id="PF11249">
    <property type="entry name" value="DUF3047"/>
    <property type="match status" value="1"/>
</dbReference>
<dbReference type="Proteomes" id="UP000552954">
    <property type="component" value="Unassembled WGS sequence"/>
</dbReference>